<keyword evidence="2" id="KW-1185">Reference proteome</keyword>
<organism evidence="1 2">
    <name type="scientific">Schizopora paradoxa</name>
    <dbReference type="NCBI Taxonomy" id="27342"/>
    <lineage>
        <taxon>Eukaryota</taxon>
        <taxon>Fungi</taxon>
        <taxon>Dikarya</taxon>
        <taxon>Basidiomycota</taxon>
        <taxon>Agaricomycotina</taxon>
        <taxon>Agaricomycetes</taxon>
        <taxon>Hymenochaetales</taxon>
        <taxon>Schizoporaceae</taxon>
        <taxon>Schizopora</taxon>
    </lineage>
</organism>
<reference evidence="1 2" key="1">
    <citation type="submission" date="2015-04" db="EMBL/GenBank/DDBJ databases">
        <title>Complete genome sequence of Schizopora paradoxa KUC8140, a cosmopolitan wood degrader in East Asia.</title>
        <authorList>
            <consortium name="DOE Joint Genome Institute"/>
            <person name="Min B."/>
            <person name="Park H."/>
            <person name="Jang Y."/>
            <person name="Kim J.-J."/>
            <person name="Kim K.H."/>
            <person name="Pangilinan J."/>
            <person name="Lipzen A."/>
            <person name="Riley R."/>
            <person name="Grigoriev I.V."/>
            <person name="Spatafora J.W."/>
            <person name="Choi I.-G."/>
        </authorList>
    </citation>
    <scope>NUCLEOTIDE SEQUENCE [LARGE SCALE GENOMIC DNA]</scope>
    <source>
        <strain evidence="1 2">KUC8140</strain>
    </source>
</reference>
<gene>
    <name evidence="1" type="ORF">SCHPADRAFT_897180</name>
</gene>
<evidence type="ECO:0000313" key="2">
    <source>
        <dbReference type="Proteomes" id="UP000053477"/>
    </source>
</evidence>
<evidence type="ECO:0000313" key="1">
    <source>
        <dbReference type="EMBL" id="KLO04251.1"/>
    </source>
</evidence>
<dbReference type="EMBL" id="KQ086629">
    <property type="protein sequence ID" value="KLO04251.1"/>
    <property type="molecule type" value="Genomic_DNA"/>
</dbReference>
<protein>
    <submittedName>
        <fullName evidence="1">Uncharacterized protein</fullName>
    </submittedName>
</protein>
<dbReference type="Proteomes" id="UP000053477">
    <property type="component" value="Unassembled WGS sequence"/>
</dbReference>
<name>A0A0H2RH82_9AGAM</name>
<dbReference type="InParanoid" id="A0A0H2RH82"/>
<sequence>MHGHHLESTDAVCQKPRFKHQSAQRIESFVYVPSTFRVHGCGLTEGSPGAFKIYRQRHQLNSKTVTPRFRGSTRRIECFGCVPPTSGMHGSNPTEDRFSSPWAFDISHGLKASNRIRFDSAIRELQLCTVNVSSASTVTDLLLAEDRFSSSRAFDIYHQHLWRINGRGLALSYG</sequence>
<dbReference type="AlphaFoldDB" id="A0A0H2RH82"/>
<accession>A0A0H2RH82</accession>
<proteinExistence type="predicted"/>